<gene>
    <name evidence="2" type="ORF">GPM918_LOCUS37885</name>
    <name evidence="1" type="ORF">OVA965_LOCUS29329</name>
    <name evidence="4" type="ORF">SRO942_LOCUS38672</name>
    <name evidence="3" type="ORF">TMI583_LOCUS30099</name>
</gene>
<dbReference type="AlphaFoldDB" id="A0A815V4Q2"/>
<accession>A0A815V4Q2</accession>
<evidence type="ECO:0000313" key="5">
    <source>
        <dbReference type="Proteomes" id="UP000663829"/>
    </source>
</evidence>
<dbReference type="EMBL" id="CAJOBC010090049">
    <property type="protein sequence ID" value="CAF4387026.1"/>
    <property type="molecule type" value="Genomic_DNA"/>
</dbReference>
<evidence type="ECO:0000313" key="2">
    <source>
        <dbReference type="EMBL" id="CAF1527870.1"/>
    </source>
</evidence>
<dbReference type="EMBL" id="CAJNOK010020570">
    <property type="protein sequence ID" value="CAF1318600.1"/>
    <property type="molecule type" value="Genomic_DNA"/>
</dbReference>
<dbReference type="EMBL" id="CAJOBA010042170">
    <property type="protein sequence ID" value="CAF4128113.1"/>
    <property type="molecule type" value="Genomic_DNA"/>
</dbReference>
<evidence type="ECO:0000313" key="3">
    <source>
        <dbReference type="EMBL" id="CAF4128113.1"/>
    </source>
</evidence>
<reference evidence="2" key="1">
    <citation type="submission" date="2021-02" db="EMBL/GenBank/DDBJ databases">
        <authorList>
            <person name="Nowell W R."/>
        </authorList>
    </citation>
    <scope>NUCLEOTIDE SEQUENCE</scope>
</reference>
<name>A0A815V4Q2_9BILA</name>
<dbReference type="Proteomes" id="UP000682733">
    <property type="component" value="Unassembled WGS sequence"/>
</dbReference>
<proteinExistence type="predicted"/>
<evidence type="ECO:0000313" key="1">
    <source>
        <dbReference type="EMBL" id="CAF1318600.1"/>
    </source>
</evidence>
<dbReference type="Proteomes" id="UP000681722">
    <property type="component" value="Unassembled WGS sequence"/>
</dbReference>
<organism evidence="2 5">
    <name type="scientific">Didymodactylos carnosus</name>
    <dbReference type="NCBI Taxonomy" id="1234261"/>
    <lineage>
        <taxon>Eukaryota</taxon>
        <taxon>Metazoa</taxon>
        <taxon>Spiralia</taxon>
        <taxon>Gnathifera</taxon>
        <taxon>Rotifera</taxon>
        <taxon>Eurotatoria</taxon>
        <taxon>Bdelloidea</taxon>
        <taxon>Philodinida</taxon>
        <taxon>Philodinidae</taxon>
        <taxon>Didymodactylos</taxon>
    </lineage>
</organism>
<sequence>MSHSHVKVGVGYSPAHKRVHKLFSATIVNKTSQPVTGTVLYTCDNSGTCQDQTLRGILNANGGELRANIVPCTHEGAAVNKAIKQIEIEKQDSTKMVLSAPFQDGPTDENWVFEVNDNQISTIPSTQ</sequence>
<dbReference type="Proteomes" id="UP000677228">
    <property type="component" value="Unassembled WGS sequence"/>
</dbReference>
<protein>
    <submittedName>
        <fullName evidence="2">Uncharacterized protein</fullName>
    </submittedName>
</protein>
<dbReference type="Proteomes" id="UP000663829">
    <property type="component" value="Unassembled WGS sequence"/>
</dbReference>
<comment type="caution">
    <text evidence="2">The sequence shown here is derived from an EMBL/GenBank/DDBJ whole genome shotgun (WGS) entry which is preliminary data.</text>
</comment>
<dbReference type="EMBL" id="CAJNOQ010024473">
    <property type="protein sequence ID" value="CAF1527870.1"/>
    <property type="molecule type" value="Genomic_DNA"/>
</dbReference>
<keyword evidence="5" id="KW-1185">Reference proteome</keyword>
<evidence type="ECO:0000313" key="4">
    <source>
        <dbReference type="EMBL" id="CAF4387026.1"/>
    </source>
</evidence>